<evidence type="ECO:0000256" key="3">
    <source>
        <dbReference type="ARBA" id="ARBA00022692"/>
    </source>
</evidence>
<feature type="transmembrane region" description="Helical" evidence="6">
    <location>
        <begin position="174"/>
        <end position="194"/>
    </location>
</feature>
<feature type="transmembrane region" description="Helical" evidence="6">
    <location>
        <begin position="356"/>
        <end position="380"/>
    </location>
</feature>
<feature type="transmembrane region" description="Helical" evidence="6">
    <location>
        <begin position="457"/>
        <end position="476"/>
    </location>
</feature>
<evidence type="ECO:0000256" key="4">
    <source>
        <dbReference type="ARBA" id="ARBA00022989"/>
    </source>
</evidence>
<dbReference type="Proteomes" id="UP000053789">
    <property type="component" value="Unassembled WGS sequence"/>
</dbReference>
<accession>A0A0D2G3P2</accession>
<dbReference type="OrthoDB" id="6612291at2759"/>
<evidence type="ECO:0000256" key="2">
    <source>
        <dbReference type="ARBA" id="ARBA00010992"/>
    </source>
</evidence>
<dbReference type="Gene3D" id="1.20.1250.20">
    <property type="entry name" value="MFS general substrate transporter like domains"/>
    <property type="match status" value="1"/>
</dbReference>
<keyword evidence="9" id="KW-1185">Reference proteome</keyword>
<feature type="transmembrane region" description="Helical" evidence="6">
    <location>
        <begin position="30"/>
        <end position="51"/>
    </location>
</feature>
<dbReference type="GO" id="GO:0005351">
    <property type="term" value="F:carbohydrate:proton symporter activity"/>
    <property type="evidence" value="ECO:0007669"/>
    <property type="project" value="TreeGrafter"/>
</dbReference>
<sequence>MATTKASVEVRETIDSNIDFPVCPTPNHKWLNWLVLVNLIIIGLAEGLWGYDGALISPLISLPHFVAKYQGPGFDGAYVFSARNLDLLVALPICGGAIGAFGATPLQRRIGRKRSLLLAYAILCIPGSVLQLFAPNMAAFVFGRFWNYLGMGILTNITTIYQSDLVPAHVRARAVGFTVAGFAASALLATVVVWAAEKIDDHRQYVIPLAIQAAVPALLFVLTLFVPESPIWLISKGRIDEARAVLTSLRAENMTMVEAEITAALDALKTEQDERATRSVWDILKPPHLERTLSSGALYCTSQSSGQILISTYSTVSLIQAGVADPFKITVIIYMAQLIGTIIGPPLVDKIGRRPVALYCFIILFLLDIALGGIACAGLTTNAQSLALASLCIIFFFVDALSFQSLCYLAPTEIPTAALREPAQSWSLIWAYSTAVISSFAAPQITSPNAGNLGAKAFLIFAGFMLLTIIWTYFYYPETANRTLAEIDELYASKLPKRKWKNYKTAGPRVVAPEAPEKNANQSEC</sequence>
<dbReference type="PANTHER" id="PTHR48022:SF27">
    <property type="entry name" value="MAJOR FACILITATOR SUPERFAMILY (MFS) PROFILE DOMAIN-CONTAINING PROTEIN"/>
    <property type="match status" value="1"/>
</dbReference>
<feature type="transmembrane region" description="Helical" evidence="6">
    <location>
        <begin position="423"/>
        <end position="445"/>
    </location>
</feature>
<keyword evidence="3 6" id="KW-0812">Transmembrane</keyword>
<dbReference type="PROSITE" id="PS50850">
    <property type="entry name" value="MFS"/>
    <property type="match status" value="1"/>
</dbReference>
<comment type="subcellular location">
    <subcellularLocation>
        <location evidence="1">Membrane</location>
        <topology evidence="1">Multi-pass membrane protein</topology>
    </subcellularLocation>
</comment>
<evidence type="ECO:0000313" key="8">
    <source>
        <dbReference type="EMBL" id="KIW93292.1"/>
    </source>
</evidence>
<feature type="domain" description="Major facilitator superfamily (MFS) profile" evidence="7">
    <location>
        <begin position="38"/>
        <end position="480"/>
    </location>
</feature>
<protein>
    <recommendedName>
        <fullName evidence="7">Major facilitator superfamily (MFS) profile domain-containing protein</fullName>
    </recommendedName>
</protein>
<dbReference type="EMBL" id="KN846987">
    <property type="protein sequence ID" value="KIW93292.1"/>
    <property type="molecule type" value="Genomic_DNA"/>
</dbReference>
<keyword evidence="4 6" id="KW-1133">Transmembrane helix</keyword>
<feature type="transmembrane region" description="Helical" evidence="6">
    <location>
        <begin position="206"/>
        <end position="226"/>
    </location>
</feature>
<dbReference type="RefSeq" id="XP_016619961.1">
    <property type="nucleotide sequence ID" value="XM_016763637.1"/>
</dbReference>
<evidence type="ECO:0000259" key="7">
    <source>
        <dbReference type="PROSITE" id="PS50850"/>
    </source>
</evidence>
<evidence type="ECO:0000313" key="9">
    <source>
        <dbReference type="Proteomes" id="UP000053789"/>
    </source>
</evidence>
<comment type="similarity">
    <text evidence="2">Belongs to the major facilitator superfamily. Sugar transporter (TC 2.A.1.1) family.</text>
</comment>
<dbReference type="Pfam" id="PF00083">
    <property type="entry name" value="Sugar_tr"/>
    <property type="match status" value="1"/>
</dbReference>
<dbReference type="AlphaFoldDB" id="A0A0D2G3P2"/>
<feature type="transmembrane region" description="Helical" evidence="6">
    <location>
        <begin position="386"/>
        <end position="411"/>
    </location>
</feature>
<dbReference type="SUPFAM" id="SSF103473">
    <property type="entry name" value="MFS general substrate transporter"/>
    <property type="match status" value="1"/>
</dbReference>
<organism evidence="8 9">
    <name type="scientific">Cladophialophora bantiana (strain ATCC 10958 / CBS 173.52 / CDC B-1940 / NIH 8579)</name>
    <name type="common">Xylohypha bantiana</name>
    <dbReference type="NCBI Taxonomy" id="1442370"/>
    <lineage>
        <taxon>Eukaryota</taxon>
        <taxon>Fungi</taxon>
        <taxon>Dikarya</taxon>
        <taxon>Ascomycota</taxon>
        <taxon>Pezizomycotina</taxon>
        <taxon>Eurotiomycetes</taxon>
        <taxon>Chaetothyriomycetidae</taxon>
        <taxon>Chaetothyriales</taxon>
        <taxon>Herpotrichiellaceae</taxon>
        <taxon>Cladophialophora</taxon>
    </lineage>
</organism>
<keyword evidence="5 6" id="KW-0472">Membrane</keyword>
<dbReference type="VEuPathDB" id="FungiDB:Z519_05897"/>
<dbReference type="InterPro" id="IPR036259">
    <property type="entry name" value="MFS_trans_sf"/>
</dbReference>
<dbReference type="InterPro" id="IPR005828">
    <property type="entry name" value="MFS_sugar_transport-like"/>
</dbReference>
<dbReference type="InterPro" id="IPR020846">
    <property type="entry name" value="MFS_dom"/>
</dbReference>
<evidence type="ECO:0000256" key="6">
    <source>
        <dbReference type="SAM" id="Phobius"/>
    </source>
</evidence>
<gene>
    <name evidence="8" type="ORF">Z519_05897</name>
</gene>
<reference evidence="8" key="1">
    <citation type="submission" date="2015-01" db="EMBL/GenBank/DDBJ databases">
        <title>The Genome Sequence of Cladophialophora bantiana CBS 173.52.</title>
        <authorList>
            <consortium name="The Broad Institute Genomics Platform"/>
            <person name="Cuomo C."/>
            <person name="de Hoog S."/>
            <person name="Gorbushina A."/>
            <person name="Stielow B."/>
            <person name="Teixiera M."/>
            <person name="Abouelleil A."/>
            <person name="Chapman S.B."/>
            <person name="Priest M."/>
            <person name="Young S.K."/>
            <person name="Wortman J."/>
            <person name="Nusbaum C."/>
            <person name="Birren B."/>
        </authorList>
    </citation>
    <scope>NUCLEOTIDE SEQUENCE [LARGE SCALE GENOMIC DNA]</scope>
    <source>
        <strain evidence="8">CBS 173.52</strain>
    </source>
</reference>
<dbReference type="GeneID" id="27698825"/>
<proteinExistence type="inferred from homology"/>
<feature type="transmembrane region" description="Helical" evidence="6">
    <location>
        <begin position="116"/>
        <end position="133"/>
    </location>
</feature>
<name>A0A0D2G3P2_CLAB1</name>
<evidence type="ECO:0000256" key="1">
    <source>
        <dbReference type="ARBA" id="ARBA00004141"/>
    </source>
</evidence>
<dbReference type="GO" id="GO:0016020">
    <property type="term" value="C:membrane"/>
    <property type="evidence" value="ECO:0007669"/>
    <property type="project" value="UniProtKB-SubCell"/>
</dbReference>
<feature type="transmembrane region" description="Helical" evidence="6">
    <location>
        <begin position="87"/>
        <end position="104"/>
    </location>
</feature>
<evidence type="ECO:0000256" key="5">
    <source>
        <dbReference type="ARBA" id="ARBA00023136"/>
    </source>
</evidence>
<dbReference type="FunFam" id="1.20.1250.20:FF:000078">
    <property type="entry name" value="MFS maltose transporter, putative"/>
    <property type="match status" value="1"/>
</dbReference>
<dbReference type="InterPro" id="IPR050360">
    <property type="entry name" value="MFS_Sugar_Transporters"/>
</dbReference>
<dbReference type="PANTHER" id="PTHR48022">
    <property type="entry name" value="PLASTIDIC GLUCOSE TRANSPORTER 4"/>
    <property type="match status" value="1"/>
</dbReference>
<dbReference type="HOGENOM" id="CLU_001265_30_1_1"/>